<reference evidence="4" key="1">
    <citation type="journal article" date="2019" name="Int. J. Syst. Evol. Microbiol.">
        <title>The Global Catalogue of Microorganisms (GCM) 10K type strain sequencing project: providing services to taxonomists for standard genome sequencing and annotation.</title>
        <authorList>
            <consortium name="The Broad Institute Genomics Platform"/>
            <consortium name="The Broad Institute Genome Sequencing Center for Infectious Disease"/>
            <person name="Wu L."/>
            <person name="Ma J."/>
        </authorList>
    </citation>
    <scope>NUCLEOTIDE SEQUENCE [LARGE SCALE GENOMIC DNA]</scope>
    <source>
        <strain evidence="4">CCUG 54518</strain>
    </source>
</reference>
<sequence length="281" mass="30836">MSRMLAVALISVLAGCAGPQFGQSPSPIAKAERAISERNWVVAYRHLEDVFASPNEAVRTKALQLYADTPQLRSAAAQTFTAEALKTSFEKQGYATGVAIEKYRLSMYRLVATDAEYRVASSNFENLSSGYQAGLLAEEERRKAAEALAKQKEADALAKQLEELKELDRQLEASRRNAVFHCKDRLQCEKAFALTQIFIATNSDMRIQLANDTLIETYNPNKDGAMGATAMKVPGAGTSAVVMLDVVCKQGRGVEPVKACKRSAIVMNNDFGEFIKKRLVD</sequence>
<keyword evidence="2" id="KW-0732">Signal</keyword>
<evidence type="ECO:0000256" key="2">
    <source>
        <dbReference type="SAM" id="SignalP"/>
    </source>
</evidence>
<accession>A0ABW2RDD0</accession>
<evidence type="ECO:0000256" key="1">
    <source>
        <dbReference type="SAM" id="Coils"/>
    </source>
</evidence>
<evidence type="ECO:0000313" key="3">
    <source>
        <dbReference type="EMBL" id="MFC7436063.1"/>
    </source>
</evidence>
<evidence type="ECO:0008006" key="5">
    <source>
        <dbReference type="Google" id="ProtNLM"/>
    </source>
</evidence>
<comment type="caution">
    <text evidence="3">The sequence shown here is derived from an EMBL/GenBank/DDBJ whole genome shotgun (WGS) entry which is preliminary data.</text>
</comment>
<dbReference type="PROSITE" id="PS51257">
    <property type="entry name" value="PROKAR_LIPOPROTEIN"/>
    <property type="match status" value="1"/>
</dbReference>
<feature type="chain" id="PRO_5046243175" description="Lipoprotein" evidence="2">
    <location>
        <begin position="23"/>
        <end position="281"/>
    </location>
</feature>
<dbReference type="Proteomes" id="UP001596495">
    <property type="component" value="Unassembled WGS sequence"/>
</dbReference>
<feature type="signal peptide" evidence="2">
    <location>
        <begin position="1"/>
        <end position="22"/>
    </location>
</feature>
<keyword evidence="4" id="KW-1185">Reference proteome</keyword>
<protein>
    <recommendedName>
        <fullName evidence="5">Lipoprotein</fullName>
    </recommendedName>
</protein>
<organism evidence="3 4">
    <name type="scientific">Hydrogenophaga bisanensis</name>
    <dbReference type="NCBI Taxonomy" id="439611"/>
    <lineage>
        <taxon>Bacteria</taxon>
        <taxon>Pseudomonadati</taxon>
        <taxon>Pseudomonadota</taxon>
        <taxon>Betaproteobacteria</taxon>
        <taxon>Burkholderiales</taxon>
        <taxon>Comamonadaceae</taxon>
        <taxon>Hydrogenophaga</taxon>
    </lineage>
</organism>
<gene>
    <name evidence="3" type="ORF">ACFQNJ_16225</name>
</gene>
<feature type="coiled-coil region" evidence="1">
    <location>
        <begin position="135"/>
        <end position="177"/>
    </location>
</feature>
<dbReference type="RefSeq" id="WP_382259430.1">
    <property type="nucleotide sequence ID" value="NZ_JBHTBX010000013.1"/>
</dbReference>
<name>A0ABW2RDD0_9BURK</name>
<evidence type="ECO:0000313" key="4">
    <source>
        <dbReference type="Proteomes" id="UP001596495"/>
    </source>
</evidence>
<dbReference type="EMBL" id="JBHTBX010000013">
    <property type="protein sequence ID" value="MFC7436063.1"/>
    <property type="molecule type" value="Genomic_DNA"/>
</dbReference>
<proteinExistence type="predicted"/>
<keyword evidence="1" id="KW-0175">Coiled coil</keyword>